<comment type="caution">
    <text evidence="1">The sequence shown here is derived from an EMBL/GenBank/DDBJ whole genome shotgun (WGS) entry which is preliminary data.</text>
</comment>
<proteinExistence type="predicted"/>
<organism evidence="1 2">
    <name type="scientific">Caerostris extrusa</name>
    <name type="common">Bark spider</name>
    <name type="synonym">Caerostris bankana</name>
    <dbReference type="NCBI Taxonomy" id="172846"/>
    <lineage>
        <taxon>Eukaryota</taxon>
        <taxon>Metazoa</taxon>
        <taxon>Ecdysozoa</taxon>
        <taxon>Arthropoda</taxon>
        <taxon>Chelicerata</taxon>
        <taxon>Arachnida</taxon>
        <taxon>Araneae</taxon>
        <taxon>Araneomorphae</taxon>
        <taxon>Entelegynae</taxon>
        <taxon>Araneoidea</taxon>
        <taxon>Araneidae</taxon>
        <taxon>Caerostris</taxon>
    </lineage>
</organism>
<evidence type="ECO:0000313" key="1">
    <source>
        <dbReference type="EMBL" id="GIY14262.1"/>
    </source>
</evidence>
<dbReference type="AlphaFoldDB" id="A0AAV4R1X5"/>
<dbReference type="EMBL" id="BPLR01007053">
    <property type="protein sequence ID" value="GIY14262.1"/>
    <property type="molecule type" value="Genomic_DNA"/>
</dbReference>
<dbReference type="Proteomes" id="UP001054945">
    <property type="component" value="Unassembled WGS sequence"/>
</dbReference>
<name>A0AAV4R1X5_CAEEX</name>
<gene>
    <name evidence="1" type="ORF">CEXT_355931</name>
</gene>
<accession>A0AAV4R1X5</accession>
<protein>
    <submittedName>
        <fullName evidence="1">Uncharacterized protein</fullName>
    </submittedName>
</protein>
<reference evidence="1 2" key="1">
    <citation type="submission" date="2021-06" db="EMBL/GenBank/DDBJ databases">
        <title>Caerostris extrusa draft genome.</title>
        <authorList>
            <person name="Kono N."/>
            <person name="Arakawa K."/>
        </authorList>
    </citation>
    <scope>NUCLEOTIDE SEQUENCE [LARGE SCALE GENOMIC DNA]</scope>
</reference>
<keyword evidence="2" id="KW-1185">Reference proteome</keyword>
<evidence type="ECO:0000313" key="2">
    <source>
        <dbReference type="Proteomes" id="UP001054945"/>
    </source>
</evidence>
<sequence length="98" mass="11655">MVKNRSQYPFDKCTQINYCQRKIGELYYRFSGAKRTTLAGFLSTSPSFSHEFGLLFGRVWEILPFSRRLRTFARQLWKAPRRLVAKQGNRQHSKDFKC</sequence>